<dbReference type="RefSeq" id="WP_004586969.1">
    <property type="nucleotide sequence ID" value="NZ_AAOH01000014.1"/>
</dbReference>
<protein>
    <submittedName>
        <fullName evidence="1">Uncharacterized protein</fullName>
    </submittedName>
</protein>
<comment type="caution">
    <text evidence="1">The sequence shown here is derived from an EMBL/GenBank/DDBJ whole genome shotgun (WGS) entry which is preliminary data.</text>
</comment>
<dbReference type="EMBL" id="AAOH01000014">
    <property type="protein sequence ID" value="EAR26453.1"/>
    <property type="molecule type" value="Genomic_DNA"/>
</dbReference>
<keyword evidence="2" id="KW-1185">Reference proteome</keyword>
<dbReference type="HOGENOM" id="CLU_2772858_0_0_6"/>
<dbReference type="OrthoDB" id="6401731at2"/>
<name>A4CFM6_9GAMM</name>
<dbReference type="AlphaFoldDB" id="A4CFM6"/>
<evidence type="ECO:0000313" key="2">
    <source>
        <dbReference type="Proteomes" id="UP000006201"/>
    </source>
</evidence>
<sequence>MENTPEYPICIVYEDETENVVLANAMEVMTHLEWFDSDDPESCAQVTDAKNKAVSLKVEALEIIELKYT</sequence>
<evidence type="ECO:0000313" key="1">
    <source>
        <dbReference type="EMBL" id="EAR26453.1"/>
    </source>
</evidence>
<proteinExistence type="predicted"/>
<organism evidence="1 2">
    <name type="scientific">Pseudoalteromonas tunicata D2</name>
    <dbReference type="NCBI Taxonomy" id="87626"/>
    <lineage>
        <taxon>Bacteria</taxon>
        <taxon>Pseudomonadati</taxon>
        <taxon>Pseudomonadota</taxon>
        <taxon>Gammaproteobacteria</taxon>
        <taxon>Alteromonadales</taxon>
        <taxon>Pseudoalteromonadaceae</taxon>
        <taxon>Pseudoalteromonas</taxon>
    </lineage>
</organism>
<dbReference type="Proteomes" id="UP000006201">
    <property type="component" value="Unassembled WGS sequence"/>
</dbReference>
<accession>A4CFM6</accession>
<reference evidence="1 2" key="1">
    <citation type="submission" date="2006-02" db="EMBL/GenBank/DDBJ databases">
        <authorList>
            <person name="Moran M.A."/>
            <person name="Kjelleberg S."/>
            <person name="Egan S."/>
            <person name="Saunders N."/>
            <person name="Thomas T."/>
            <person name="Ferriera S."/>
            <person name="Johnson J."/>
            <person name="Kravitz S."/>
            <person name="Halpern A."/>
            <person name="Remington K."/>
            <person name="Beeson K."/>
            <person name="Tran B."/>
            <person name="Rogers Y.-H."/>
            <person name="Friedman R."/>
            <person name="Venter J.C."/>
        </authorList>
    </citation>
    <scope>NUCLEOTIDE SEQUENCE [LARGE SCALE GENOMIC DNA]</scope>
    <source>
        <strain evidence="1 2">D2</strain>
    </source>
</reference>
<gene>
    <name evidence="1" type="ORF">PTD2_04681</name>
</gene>
<dbReference type="eggNOG" id="ENOG5032V25">
    <property type="taxonomic scope" value="Bacteria"/>
</dbReference>
<dbReference type="STRING" id="87626.PTD2_04681"/>